<dbReference type="InterPro" id="IPR008979">
    <property type="entry name" value="Galactose-bd-like_sf"/>
</dbReference>
<evidence type="ECO:0008006" key="3">
    <source>
        <dbReference type="Google" id="ProtNLM"/>
    </source>
</evidence>
<gene>
    <name evidence="1" type="ORF">GCM10023091_03510</name>
</gene>
<sequence>MFAAAGGEPDRNYLFDIGKAGAAARPGYVKVTPETVYDRTRGYGWLVPPSAGFDTLYAKLPDTLFRDGLTASRELVFRVRLKPGSYFVSIMVGYPGSEPLRMKLSLNGRPLADSVVTPWYRLSYQTIRRKVRIAGDEATVRISPEGNGNVGIYALEFRPVTPPHVTAFSPGPETDTAEILRTIGGLEGKIQAGGNNLAAVNQLDMVRKYRQACDYYEMGGWSWATRRTGMNQIQRMYAVIDLLNQLVADPEDPLYGKALYLLAKTHFWLVKEDRMLLPDSREKAYFDQLASLYPGHELIRMYRGEQLETPFVSDLDPGNAPRWAVLQNEAMNRMQQVIHWWVKHRQAANGELGGKYGDDVEMLRWWLPAILGADDETARSGYTRLADGIWNSGALVRGYDKKVDDVEHSAELFRDSHTGMFLARYGDPVYLERAMISMQNFGSVWSAVNAHGHRHFKSYYFSATETWDGPPYGVDVPLNARALLPGLWLAWYNRTPRLTRELSEWASAWVEDARKQENGKPAGVIPPAVCFENERIGGYAPQWYDPELRYEYYQWDHLGHVAELYNHLSGMYGITRDSLFLQPVKQVAALMKEPGPGNPNPQPGTLEWTRQTLVRGGEDQPAGAHPFGNVFALTDRLTGNTSLTGQYGSPYNRYLLTGDTEKLLEGFERLLESLRYNFPLMTSEVRFTDRVYARGSELLTGMYTGHFGRGFEYPSLVATWKNTGPNVAVFVRRGDDTSACISLYNAGPAREVTMYTWMLAPGEYEITLGTDANDDTVPEKIQDRQTVKITERVGAVPFRLPGKQGVVVHVRRLRQGAALPYKLADVAVSAGGIRQNGAGKPEVYCSVHNIGNAPAKEITVRLLVDGKEEQRQEIALLEAPDDLVPRNLPVAFPLVSGRRNRQLTITVSGNFREITSLNNTVTIDTVPPTNQP</sequence>
<keyword evidence="2" id="KW-1185">Reference proteome</keyword>
<evidence type="ECO:0000313" key="1">
    <source>
        <dbReference type="EMBL" id="GAA4432018.1"/>
    </source>
</evidence>
<evidence type="ECO:0000313" key="2">
    <source>
        <dbReference type="Proteomes" id="UP001501508"/>
    </source>
</evidence>
<dbReference type="Proteomes" id="UP001501508">
    <property type="component" value="Unassembled WGS sequence"/>
</dbReference>
<name>A0ABP8LPE0_9BACT</name>
<reference evidence="2" key="1">
    <citation type="journal article" date="2019" name="Int. J. Syst. Evol. Microbiol.">
        <title>The Global Catalogue of Microorganisms (GCM) 10K type strain sequencing project: providing services to taxonomists for standard genome sequencing and annotation.</title>
        <authorList>
            <consortium name="The Broad Institute Genomics Platform"/>
            <consortium name="The Broad Institute Genome Sequencing Center for Infectious Disease"/>
            <person name="Wu L."/>
            <person name="Ma J."/>
        </authorList>
    </citation>
    <scope>NUCLEOTIDE SEQUENCE [LARGE SCALE GENOMIC DNA]</scope>
    <source>
        <strain evidence="2">JCM 31920</strain>
    </source>
</reference>
<dbReference type="SUPFAM" id="SSF49785">
    <property type="entry name" value="Galactose-binding domain-like"/>
    <property type="match status" value="1"/>
</dbReference>
<organism evidence="1 2">
    <name type="scientific">Ravibacter arvi</name>
    <dbReference type="NCBI Taxonomy" id="2051041"/>
    <lineage>
        <taxon>Bacteria</taxon>
        <taxon>Pseudomonadati</taxon>
        <taxon>Bacteroidota</taxon>
        <taxon>Cytophagia</taxon>
        <taxon>Cytophagales</taxon>
        <taxon>Spirosomataceae</taxon>
        <taxon>Ravibacter</taxon>
    </lineage>
</organism>
<protein>
    <recommendedName>
        <fullName evidence="3">CARDB domain-containing protein</fullName>
    </recommendedName>
</protein>
<dbReference type="Gene3D" id="2.60.120.430">
    <property type="entry name" value="Galactose-binding lectin"/>
    <property type="match status" value="1"/>
</dbReference>
<dbReference type="EMBL" id="BAABEY010000002">
    <property type="protein sequence ID" value="GAA4432018.1"/>
    <property type="molecule type" value="Genomic_DNA"/>
</dbReference>
<comment type="caution">
    <text evidence="1">The sequence shown here is derived from an EMBL/GenBank/DDBJ whole genome shotgun (WGS) entry which is preliminary data.</text>
</comment>
<accession>A0ABP8LPE0</accession>
<proteinExistence type="predicted"/>